<keyword evidence="3" id="KW-1185">Reference proteome</keyword>
<gene>
    <name evidence="2" type="ORF">VNO77_07106</name>
</gene>
<evidence type="ECO:0000256" key="1">
    <source>
        <dbReference type="SAM" id="Phobius"/>
    </source>
</evidence>
<feature type="transmembrane region" description="Helical" evidence="1">
    <location>
        <begin position="40"/>
        <end position="59"/>
    </location>
</feature>
<dbReference type="AlphaFoldDB" id="A0AAN9MCU5"/>
<proteinExistence type="predicted"/>
<feature type="transmembrane region" description="Helical" evidence="1">
    <location>
        <begin position="134"/>
        <end position="152"/>
    </location>
</feature>
<reference evidence="2 3" key="1">
    <citation type="submission" date="2024-01" db="EMBL/GenBank/DDBJ databases">
        <title>The genomes of 5 underutilized Papilionoideae crops provide insights into root nodulation and disease resistanc.</title>
        <authorList>
            <person name="Jiang F."/>
        </authorList>
    </citation>
    <scope>NUCLEOTIDE SEQUENCE [LARGE SCALE GENOMIC DNA]</scope>
    <source>
        <strain evidence="2">LVBAO_FW01</strain>
        <tissue evidence="2">Leaves</tissue>
    </source>
</reference>
<dbReference type="InterPro" id="IPR053258">
    <property type="entry name" value="Ca-permeable_cation_channel"/>
</dbReference>
<dbReference type="Proteomes" id="UP001367508">
    <property type="component" value="Unassembled WGS sequence"/>
</dbReference>
<accession>A0AAN9MCU5</accession>
<evidence type="ECO:0000313" key="2">
    <source>
        <dbReference type="EMBL" id="KAK7349612.1"/>
    </source>
</evidence>
<comment type="caution">
    <text evidence="2">The sequence shown here is derived from an EMBL/GenBank/DDBJ whole genome shotgun (WGS) entry which is preliminary data.</text>
</comment>
<keyword evidence="1" id="KW-0812">Transmembrane</keyword>
<organism evidence="2 3">
    <name type="scientific">Canavalia gladiata</name>
    <name type="common">Sword bean</name>
    <name type="synonym">Dolichos gladiatus</name>
    <dbReference type="NCBI Taxonomy" id="3824"/>
    <lineage>
        <taxon>Eukaryota</taxon>
        <taxon>Viridiplantae</taxon>
        <taxon>Streptophyta</taxon>
        <taxon>Embryophyta</taxon>
        <taxon>Tracheophyta</taxon>
        <taxon>Spermatophyta</taxon>
        <taxon>Magnoliopsida</taxon>
        <taxon>eudicotyledons</taxon>
        <taxon>Gunneridae</taxon>
        <taxon>Pentapetalae</taxon>
        <taxon>rosids</taxon>
        <taxon>fabids</taxon>
        <taxon>Fabales</taxon>
        <taxon>Fabaceae</taxon>
        <taxon>Papilionoideae</taxon>
        <taxon>50 kb inversion clade</taxon>
        <taxon>NPAAA clade</taxon>
        <taxon>indigoferoid/millettioid clade</taxon>
        <taxon>Phaseoleae</taxon>
        <taxon>Canavalia</taxon>
    </lineage>
</organism>
<protein>
    <submittedName>
        <fullName evidence="2">Uncharacterized protein</fullName>
    </submittedName>
</protein>
<feature type="transmembrane region" description="Helical" evidence="1">
    <location>
        <begin position="108"/>
        <end position="128"/>
    </location>
</feature>
<keyword evidence="1" id="KW-1133">Transmembrane helix</keyword>
<dbReference type="EMBL" id="JAYMYQ010000002">
    <property type="protein sequence ID" value="KAK7349612.1"/>
    <property type="molecule type" value="Genomic_DNA"/>
</dbReference>
<dbReference type="PANTHER" id="PTHR34115:SF5">
    <property type="entry name" value="PROTEIN, PUTATIVE-RELATED"/>
    <property type="match status" value="1"/>
</dbReference>
<name>A0AAN9MCU5_CANGL</name>
<feature type="transmembrane region" description="Helical" evidence="1">
    <location>
        <begin position="79"/>
        <end position="96"/>
    </location>
</feature>
<keyword evidence="1" id="KW-0472">Membrane</keyword>
<sequence>MLFFQSLFGRRNRFPFDVNVPVIIVFTLKNYTVECTPSQCYATIVSIIIPTLVGFVQILSNNQNMIQLDFPFNEPSIGTTMTCIFSLVLYYLASRVRKSCFPYYTPEFGIVMDVSASICVASLVSLIVPHSWWLLRYLLYILLFLVELHHCLRGIFHKYFGRFFFPHQRQWCRMNEHPLLPHTYMDIQLYGNLNHPTRCVITQPVQILASMPQVNIDVSN</sequence>
<dbReference type="PANTHER" id="PTHR34115">
    <property type="entry name" value="PROTEIN, PUTATIVE-RELATED"/>
    <property type="match status" value="1"/>
</dbReference>
<evidence type="ECO:0000313" key="3">
    <source>
        <dbReference type="Proteomes" id="UP001367508"/>
    </source>
</evidence>